<dbReference type="AlphaFoldDB" id="A0AAI8V8E4"/>
<accession>A0AAI8V8E4</accession>
<proteinExistence type="predicted"/>
<reference evidence="1" key="1">
    <citation type="submission" date="2023-10" db="EMBL/GenBank/DDBJ databases">
        <authorList>
            <person name="Hackl T."/>
        </authorList>
    </citation>
    <scope>NUCLEOTIDE SEQUENCE</scope>
</reference>
<comment type="caution">
    <text evidence="1">The sequence shown here is derived from an EMBL/GenBank/DDBJ whole genome shotgun (WGS) entry which is preliminary data.</text>
</comment>
<dbReference type="EMBL" id="CAUWAG010000003">
    <property type="protein sequence ID" value="CAJ2500241.1"/>
    <property type="molecule type" value="Genomic_DNA"/>
</dbReference>
<evidence type="ECO:0000313" key="1">
    <source>
        <dbReference type="EMBL" id="CAJ2500241.1"/>
    </source>
</evidence>
<dbReference type="SUPFAM" id="SSF48403">
    <property type="entry name" value="Ankyrin repeat"/>
    <property type="match status" value="1"/>
</dbReference>
<organism evidence="1 2">
    <name type="scientific">Anthostomella pinea</name>
    <dbReference type="NCBI Taxonomy" id="933095"/>
    <lineage>
        <taxon>Eukaryota</taxon>
        <taxon>Fungi</taxon>
        <taxon>Dikarya</taxon>
        <taxon>Ascomycota</taxon>
        <taxon>Pezizomycotina</taxon>
        <taxon>Sordariomycetes</taxon>
        <taxon>Xylariomycetidae</taxon>
        <taxon>Xylariales</taxon>
        <taxon>Xylariaceae</taxon>
        <taxon>Anthostomella</taxon>
    </lineage>
</organism>
<dbReference type="Proteomes" id="UP001295740">
    <property type="component" value="Unassembled WGS sequence"/>
</dbReference>
<protein>
    <submittedName>
        <fullName evidence="1">Uu.00g030940.m01.CDS01</fullName>
    </submittedName>
</protein>
<name>A0AAI8V8E4_9PEZI</name>
<keyword evidence="2" id="KW-1185">Reference proteome</keyword>
<dbReference type="Gene3D" id="1.25.40.20">
    <property type="entry name" value="Ankyrin repeat-containing domain"/>
    <property type="match status" value="1"/>
</dbReference>
<sequence length="528" mass="59549">MFSGCLEGNIDTIRLAVDYGASESIILLGRVLRYFWNKALPKSNDVPTFKFLLELGTRVDDPDVHLKQLKVLMECLCKRHNWALLSLFLHAGLGSQVMQRSKKELPIALISLIKQEAPLRLVGLLIDHGADLNYVQSGTKSSTVTPLSTSIMVDSKTNFEYLLGRGANIHGQDLSHPSKVATHIPIFAAARVAIERGPKWINLRLVKRADINHCTPILEKRRWGPLWGSWVHLGNWEDPSPLEYYNRTPLFVYLDSINTWEPNQIPSPVKALNYLSSKGALLRHLEVPGAVQGGFKRLERSETEMLLRKWGASSLASPEFFTCNQWLLEHGAGGPRMGTLYRRGIPSLPVARSDGWARFLRLYLGGPDSDPRERSARNRLLGSEIECRERKFVQDIWQNGSVPESTTLTIDCLIASGANINSDSNLEIFIRLCEKHCSEAFSRTYNERFQERRFSFIGFLVTKGADPMMKGGPAQKSALQMLEELKNSKRSRRHKNEGPVEVVFDFATMLAKERIVYLERNQPIGVAA</sequence>
<evidence type="ECO:0000313" key="2">
    <source>
        <dbReference type="Proteomes" id="UP001295740"/>
    </source>
</evidence>
<gene>
    <name evidence="1" type="ORF">KHLLAP_LOCUS709</name>
</gene>
<dbReference type="InterPro" id="IPR036770">
    <property type="entry name" value="Ankyrin_rpt-contain_sf"/>
</dbReference>